<dbReference type="OrthoDB" id="770241at2759"/>
<dbReference type="STRING" id="1590841.A0A2R6Q2P3"/>
<dbReference type="PANTHER" id="PTHR37763">
    <property type="entry name" value="EXOSOME COMPLEX EXONUCLEASE"/>
    <property type="match status" value="1"/>
</dbReference>
<dbReference type="PANTHER" id="PTHR37763:SF1">
    <property type="entry name" value="EXOSOME COMPLEX EXONUCLEASE"/>
    <property type="match status" value="1"/>
</dbReference>
<dbReference type="Gramene" id="PSS01137">
    <property type="protein sequence ID" value="PSS01137"/>
    <property type="gene ID" value="CEY00_Acc22495"/>
</dbReference>
<dbReference type="EMBL" id="NKQK01000020">
    <property type="protein sequence ID" value="PSS01137.1"/>
    <property type="molecule type" value="Genomic_DNA"/>
</dbReference>
<reference evidence="1 2" key="1">
    <citation type="submission" date="2017-07" db="EMBL/GenBank/DDBJ databases">
        <title>An improved, manually edited Actinidia chinensis var. chinensis (kiwifruit) genome highlights the challenges associated with draft genomes and gene prediction in plants.</title>
        <authorList>
            <person name="Pilkington S."/>
            <person name="Crowhurst R."/>
            <person name="Hilario E."/>
            <person name="Nardozza S."/>
            <person name="Fraser L."/>
            <person name="Peng Y."/>
            <person name="Gunaseelan K."/>
            <person name="Simpson R."/>
            <person name="Tahir J."/>
            <person name="Deroles S."/>
            <person name="Templeton K."/>
            <person name="Luo Z."/>
            <person name="Davy M."/>
            <person name="Cheng C."/>
            <person name="Mcneilage M."/>
            <person name="Scaglione D."/>
            <person name="Liu Y."/>
            <person name="Zhang Q."/>
            <person name="Datson P."/>
            <person name="De Silva N."/>
            <person name="Gardiner S."/>
            <person name="Bassett H."/>
            <person name="Chagne D."/>
            <person name="Mccallum J."/>
            <person name="Dzierzon H."/>
            <person name="Deng C."/>
            <person name="Wang Y.-Y."/>
            <person name="Barron N."/>
            <person name="Manako K."/>
            <person name="Bowen J."/>
            <person name="Foster T."/>
            <person name="Erridge Z."/>
            <person name="Tiffin H."/>
            <person name="Waite C."/>
            <person name="Davies K."/>
            <person name="Grierson E."/>
            <person name="Laing W."/>
            <person name="Kirk R."/>
            <person name="Chen X."/>
            <person name="Wood M."/>
            <person name="Montefiori M."/>
            <person name="Brummell D."/>
            <person name="Schwinn K."/>
            <person name="Catanach A."/>
            <person name="Fullerton C."/>
            <person name="Li D."/>
            <person name="Meiyalaghan S."/>
            <person name="Nieuwenhuizen N."/>
            <person name="Read N."/>
            <person name="Prakash R."/>
            <person name="Hunter D."/>
            <person name="Zhang H."/>
            <person name="Mckenzie M."/>
            <person name="Knabel M."/>
            <person name="Harris A."/>
            <person name="Allan A."/>
            <person name="Chen A."/>
            <person name="Janssen B."/>
            <person name="Plunkett B."/>
            <person name="Dwamena C."/>
            <person name="Voogd C."/>
            <person name="Leif D."/>
            <person name="Lafferty D."/>
            <person name="Souleyre E."/>
            <person name="Varkonyi-Gasic E."/>
            <person name="Gambi F."/>
            <person name="Hanley J."/>
            <person name="Yao J.-L."/>
            <person name="Cheung J."/>
            <person name="David K."/>
            <person name="Warren B."/>
            <person name="Marsh K."/>
            <person name="Snowden K."/>
            <person name="Lin-Wang K."/>
            <person name="Brian L."/>
            <person name="Martinez-Sanchez M."/>
            <person name="Wang M."/>
            <person name="Ileperuma N."/>
            <person name="Macnee N."/>
            <person name="Campin R."/>
            <person name="Mcatee P."/>
            <person name="Drummond R."/>
            <person name="Espley R."/>
            <person name="Ireland H."/>
            <person name="Wu R."/>
            <person name="Atkinson R."/>
            <person name="Karunairetnam S."/>
            <person name="Bulley S."/>
            <person name="Chunkath S."/>
            <person name="Hanley Z."/>
            <person name="Storey R."/>
            <person name="Thrimawithana A."/>
            <person name="Thomson S."/>
            <person name="David C."/>
            <person name="Testolin R."/>
        </authorList>
    </citation>
    <scope>NUCLEOTIDE SEQUENCE [LARGE SCALE GENOMIC DNA]</scope>
    <source>
        <strain evidence="2">cv. Red5</strain>
        <tissue evidence="1">Young leaf</tissue>
    </source>
</reference>
<dbReference type="GO" id="GO:0000373">
    <property type="term" value="P:Group II intron splicing"/>
    <property type="evidence" value="ECO:0007669"/>
    <property type="project" value="EnsemblPlants"/>
</dbReference>
<dbReference type="FunCoup" id="A0A2R6Q2P3">
    <property type="interactions" value="583"/>
</dbReference>
<gene>
    <name evidence="1" type="ORF">CEY00_Acc22495</name>
</gene>
<proteinExistence type="predicted"/>
<accession>A0A2R6Q2P3</accession>
<organism evidence="1 2">
    <name type="scientific">Actinidia chinensis var. chinensis</name>
    <name type="common">Chinese soft-hair kiwi</name>
    <dbReference type="NCBI Taxonomy" id="1590841"/>
    <lineage>
        <taxon>Eukaryota</taxon>
        <taxon>Viridiplantae</taxon>
        <taxon>Streptophyta</taxon>
        <taxon>Embryophyta</taxon>
        <taxon>Tracheophyta</taxon>
        <taxon>Spermatophyta</taxon>
        <taxon>Magnoliopsida</taxon>
        <taxon>eudicotyledons</taxon>
        <taxon>Gunneridae</taxon>
        <taxon>Pentapetalae</taxon>
        <taxon>asterids</taxon>
        <taxon>Ericales</taxon>
        <taxon>Actinidiaceae</taxon>
        <taxon>Actinidia</taxon>
    </lineage>
</organism>
<name>A0A2R6Q2P3_ACTCC</name>
<comment type="caution">
    <text evidence="1">The sequence shown here is derived from an EMBL/GenBank/DDBJ whole genome shotgun (WGS) entry which is preliminary data.</text>
</comment>
<dbReference type="InParanoid" id="A0A2R6Q2P3"/>
<evidence type="ECO:0000313" key="1">
    <source>
        <dbReference type="EMBL" id="PSS01137.1"/>
    </source>
</evidence>
<dbReference type="OMA" id="GHIWCVG"/>
<sequence length="416" mass="47398">MAFKNLQSLLPCTKYLRSKQNMDMHLRLVLYNSCSEYSHEEESLPFEWYEKAFPKVLKLAHLLKDVDLIDGRLVNISDNSLVVDDYLQQKMHTFKSLARGFLGSPTMQQAFKNKTHIPPLCFGNPSERGPMIVSSLTKVSSFLNVSAQQRKSVREAICSQVTQHQIWTGTLEEILTQLKSDIEYLGRRSPTEGTRMGQQIVAHSLKFLHDATSYDLDSTSWMRLSPAKVSDSPGSHKWQDVLEMFNDLMNCLRSEKDKLFHFAKLEAMKEGLSQIKDVLIDKNIGYKEIRFQESLVQKKLTKALGHPSQCLFTLLQFYLYGSVGDMEIEICGGVYDNGGKDKFCLCMGKILTSNEEKMVRSGVKQLDRALGLFKFVWESAGKKGDLEVQGHLWCVGKDDASFTYRGNRFFIHGISL</sequence>
<dbReference type="GO" id="GO:0005739">
    <property type="term" value="C:mitochondrion"/>
    <property type="evidence" value="ECO:0007669"/>
    <property type="project" value="EnsemblPlants"/>
</dbReference>
<evidence type="ECO:0000313" key="2">
    <source>
        <dbReference type="Proteomes" id="UP000241394"/>
    </source>
</evidence>
<dbReference type="Proteomes" id="UP000241394">
    <property type="component" value="Chromosome LG20"/>
</dbReference>
<dbReference type="AlphaFoldDB" id="A0A2R6Q2P3"/>
<reference evidence="2" key="2">
    <citation type="journal article" date="2018" name="BMC Genomics">
        <title>A manually annotated Actinidia chinensis var. chinensis (kiwifruit) genome highlights the challenges associated with draft genomes and gene prediction in plants.</title>
        <authorList>
            <person name="Pilkington S.M."/>
            <person name="Crowhurst R."/>
            <person name="Hilario E."/>
            <person name="Nardozza S."/>
            <person name="Fraser L."/>
            <person name="Peng Y."/>
            <person name="Gunaseelan K."/>
            <person name="Simpson R."/>
            <person name="Tahir J."/>
            <person name="Deroles S.C."/>
            <person name="Templeton K."/>
            <person name="Luo Z."/>
            <person name="Davy M."/>
            <person name="Cheng C."/>
            <person name="McNeilage M."/>
            <person name="Scaglione D."/>
            <person name="Liu Y."/>
            <person name="Zhang Q."/>
            <person name="Datson P."/>
            <person name="De Silva N."/>
            <person name="Gardiner S.E."/>
            <person name="Bassett H."/>
            <person name="Chagne D."/>
            <person name="McCallum J."/>
            <person name="Dzierzon H."/>
            <person name="Deng C."/>
            <person name="Wang Y.Y."/>
            <person name="Barron L."/>
            <person name="Manako K."/>
            <person name="Bowen J."/>
            <person name="Foster T.M."/>
            <person name="Erridge Z.A."/>
            <person name="Tiffin H."/>
            <person name="Waite C.N."/>
            <person name="Davies K.M."/>
            <person name="Grierson E.P."/>
            <person name="Laing W.A."/>
            <person name="Kirk R."/>
            <person name="Chen X."/>
            <person name="Wood M."/>
            <person name="Montefiori M."/>
            <person name="Brummell D.A."/>
            <person name="Schwinn K.E."/>
            <person name="Catanach A."/>
            <person name="Fullerton C."/>
            <person name="Li D."/>
            <person name="Meiyalaghan S."/>
            <person name="Nieuwenhuizen N."/>
            <person name="Read N."/>
            <person name="Prakash R."/>
            <person name="Hunter D."/>
            <person name="Zhang H."/>
            <person name="McKenzie M."/>
            <person name="Knabel M."/>
            <person name="Harris A."/>
            <person name="Allan A.C."/>
            <person name="Gleave A."/>
            <person name="Chen A."/>
            <person name="Janssen B.J."/>
            <person name="Plunkett B."/>
            <person name="Ampomah-Dwamena C."/>
            <person name="Voogd C."/>
            <person name="Leif D."/>
            <person name="Lafferty D."/>
            <person name="Souleyre E.J.F."/>
            <person name="Varkonyi-Gasic E."/>
            <person name="Gambi F."/>
            <person name="Hanley J."/>
            <person name="Yao J.L."/>
            <person name="Cheung J."/>
            <person name="David K.M."/>
            <person name="Warren B."/>
            <person name="Marsh K."/>
            <person name="Snowden K.C."/>
            <person name="Lin-Wang K."/>
            <person name="Brian L."/>
            <person name="Martinez-Sanchez M."/>
            <person name="Wang M."/>
            <person name="Ileperuma N."/>
            <person name="Macnee N."/>
            <person name="Campin R."/>
            <person name="McAtee P."/>
            <person name="Drummond R.S.M."/>
            <person name="Espley R.V."/>
            <person name="Ireland H.S."/>
            <person name="Wu R."/>
            <person name="Atkinson R.G."/>
            <person name="Karunairetnam S."/>
            <person name="Bulley S."/>
            <person name="Chunkath S."/>
            <person name="Hanley Z."/>
            <person name="Storey R."/>
            <person name="Thrimawithana A.H."/>
            <person name="Thomson S."/>
            <person name="David C."/>
            <person name="Testolin R."/>
            <person name="Huang H."/>
            <person name="Hellens R.P."/>
            <person name="Schaffer R.J."/>
        </authorList>
    </citation>
    <scope>NUCLEOTIDE SEQUENCE [LARGE SCALE GENOMIC DNA]</scope>
    <source>
        <strain evidence="2">cv. Red5</strain>
    </source>
</reference>
<keyword evidence="2" id="KW-1185">Reference proteome</keyword>
<protein>
    <submittedName>
        <fullName evidence="1">Metal-response element-binding transcription factor 2 like</fullName>
    </submittedName>
</protein>